<gene>
    <name evidence="2" type="ORF">IMC76_01760</name>
</gene>
<dbReference type="Gene3D" id="2.40.160.10">
    <property type="entry name" value="Porin"/>
    <property type="match status" value="1"/>
</dbReference>
<dbReference type="AlphaFoldDB" id="A0A7M1LJ75"/>
<name>A0A7M1LJ75_9BACT</name>
<organism evidence="2 3">
    <name type="scientific">Campylobacter corcagiensis</name>
    <dbReference type="NCBI Taxonomy" id="1448857"/>
    <lineage>
        <taxon>Bacteria</taxon>
        <taxon>Pseudomonadati</taxon>
        <taxon>Campylobacterota</taxon>
        <taxon>Epsilonproteobacteria</taxon>
        <taxon>Campylobacterales</taxon>
        <taxon>Campylobacteraceae</taxon>
        <taxon>Campylobacter</taxon>
    </lineage>
</organism>
<feature type="chain" id="PRO_5029683986" evidence="1">
    <location>
        <begin position="24"/>
        <end position="427"/>
    </location>
</feature>
<reference evidence="2 3" key="1">
    <citation type="submission" date="2020-10" db="EMBL/GenBank/DDBJ databases">
        <title>Campylobacter and Helicobacter PacBio genomes.</title>
        <authorList>
            <person name="Lane C."/>
        </authorList>
    </citation>
    <scope>NUCLEOTIDE SEQUENCE [LARGE SCALE GENOMIC DNA]</scope>
    <source>
        <strain evidence="2 3">2016D-0077</strain>
    </source>
</reference>
<evidence type="ECO:0000256" key="1">
    <source>
        <dbReference type="SAM" id="SignalP"/>
    </source>
</evidence>
<dbReference type="Pfam" id="PF05538">
    <property type="entry name" value="Campylo_MOMP"/>
    <property type="match status" value="1"/>
</dbReference>
<keyword evidence="3" id="KW-1185">Reference proteome</keyword>
<feature type="signal peptide" evidence="1">
    <location>
        <begin position="1"/>
        <end position="23"/>
    </location>
</feature>
<dbReference type="OrthoDB" id="5365239at2"/>
<dbReference type="InterPro" id="IPR023614">
    <property type="entry name" value="Porin_dom_sf"/>
</dbReference>
<dbReference type="EMBL" id="CP063078">
    <property type="protein sequence ID" value="QOQ87565.1"/>
    <property type="molecule type" value="Genomic_DNA"/>
</dbReference>
<sequence length="427" mass="47107">MKLVKLSLVAAMAAGVFATTASAAPLDEMIKDIDVSGYARLRYTNDSVKKNRDSGDDGKSTWNFKGELNLKSKIDDNFFAVVGIRYDNSDDGQHLSTSSYKDDDNFKLHRAYFGYNYGGTTIQVGRQDVGAFFTADMYGDGIKILNSDIEGLTLAALWMDSLEEDGDIGSIGADGGVLVADRLAANPSWVAPNLAEPSLLEIDAVAALTGKRVTDHNLYGVAAIGSYDPVSFQIWYAVLEDVTDLFAVELATNFDVTADFNLGLKGQYGFSDFDGDLKKGNLISDGQIWAVEASTNVQGLDISAGYVDFSADDDKTVSLVAFEDNGQYIKPGEELFDYTLFRGENSYWFVTAGFTFPDTGFRIGADYLDGETTWYGKDYDAQEIVARLEYAHSKKLKFKAWYSWMEEDAVADGYEKDRVRFEAKYSF</sequence>
<evidence type="ECO:0000313" key="2">
    <source>
        <dbReference type="EMBL" id="QOQ87565.1"/>
    </source>
</evidence>
<dbReference type="SUPFAM" id="SSF56935">
    <property type="entry name" value="Porins"/>
    <property type="match status" value="1"/>
</dbReference>
<proteinExistence type="predicted"/>
<evidence type="ECO:0000313" key="3">
    <source>
        <dbReference type="Proteomes" id="UP000594749"/>
    </source>
</evidence>
<keyword evidence="1" id="KW-0732">Signal</keyword>
<accession>A0A7M1LJ75</accession>
<protein>
    <submittedName>
        <fullName evidence="2">Major outer membrane protein</fullName>
    </submittedName>
</protein>
<dbReference type="InterPro" id="IPR008439">
    <property type="entry name" value="Campylo_MOMP"/>
</dbReference>
<dbReference type="RefSeq" id="WP_025803132.1">
    <property type="nucleotide sequence ID" value="NZ_CP053842.1"/>
</dbReference>
<dbReference type="Proteomes" id="UP000594749">
    <property type="component" value="Chromosome"/>
</dbReference>